<evidence type="ECO:0000256" key="2">
    <source>
        <dbReference type="ARBA" id="ARBA00022448"/>
    </source>
</evidence>
<feature type="transmembrane region" description="Helical" evidence="7">
    <location>
        <begin position="218"/>
        <end position="237"/>
    </location>
</feature>
<feature type="domain" description="Major facilitator superfamily (MFS) profile" evidence="8">
    <location>
        <begin position="24"/>
        <end position="475"/>
    </location>
</feature>
<dbReference type="PANTHER" id="PTHR23501">
    <property type="entry name" value="MAJOR FACILITATOR SUPERFAMILY"/>
    <property type="match status" value="1"/>
</dbReference>
<evidence type="ECO:0000256" key="5">
    <source>
        <dbReference type="ARBA" id="ARBA00023136"/>
    </source>
</evidence>
<sequence>MTSKAPDSPETPPTYPGALKQSILVIALMLGTFIVSLDLSIIATAIPTITKDFHSVEQVGWYGSAFLMCLAMFQGVWSKAYKYFPLKIVFLACVFIFEIGSLVAALAPNSVALISGRAVQGLGGAGLTSGCYIIAAFIVQPSRLSTVMGLFGAIWACVSVLGPVLGGVFTQDLTWRWCFWINLPIGGVTFLVILFLFTTPSHSRSAEAPSWRQYHREFDVLGVILGLGAWVCLLLVLQDGGVKHAWNSSFSIGLLVGFWLLVIAFVAVEWIEGDTALVPKRLLKSRTIGACTLFALLSNAGGVSRTYTLPLYFQAAQGVSPSNSGVRTIPSVLSFSFASLGCSIALGKIGYYQPFLWAGGILITVGSGLYYTLDPSSSAGYWIGYQIIAGVGQGMVIQLPAMVAQKFSTRQDLSVTVGIVMFAQFVGGGFGVSTGQAILNNRLINTLPVGNSVVTPAHVLTAGVTGLREAFPDPQDLAAVVASYMIGLRDAWVFTTAMSGTAFVAAFAGEWKSINEPAPDAKPANKSPSATEEAKA</sequence>
<keyword evidence="10" id="KW-1185">Reference proteome</keyword>
<protein>
    <submittedName>
        <fullName evidence="9">Putative MFS transporter</fullName>
    </submittedName>
</protein>
<dbReference type="SUPFAM" id="SSF103473">
    <property type="entry name" value="MFS general substrate transporter"/>
    <property type="match status" value="1"/>
</dbReference>
<dbReference type="Proteomes" id="UP000799770">
    <property type="component" value="Unassembled WGS sequence"/>
</dbReference>
<feature type="transmembrane region" description="Helical" evidence="7">
    <location>
        <begin position="379"/>
        <end position="401"/>
    </location>
</feature>
<gene>
    <name evidence="9" type="ORF">BDV96DRAFT_502366</name>
</gene>
<evidence type="ECO:0000256" key="7">
    <source>
        <dbReference type="SAM" id="Phobius"/>
    </source>
</evidence>
<evidence type="ECO:0000256" key="3">
    <source>
        <dbReference type="ARBA" id="ARBA00022692"/>
    </source>
</evidence>
<dbReference type="Gene3D" id="1.20.1250.20">
    <property type="entry name" value="MFS general substrate transporter like domains"/>
    <property type="match status" value="1"/>
</dbReference>
<feature type="transmembrane region" description="Helical" evidence="7">
    <location>
        <begin position="59"/>
        <end position="77"/>
    </location>
</feature>
<name>A0A6A5YR54_9PLEO</name>
<organism evidence="9 10">
    <name type="scientific">Lophiotrema nucula</name>
    <dbReference type="NCBI Taxonomy" id="690887"/>
    <lineage>
        <taxon>Eukaryota</taxon>
        <taxon>Fungi</taxon>
        <taxon>Dikarya</taxon>
        <taxon>Ascomycota</taxon>
        <taxon>Pezizomycotina</taxon>
        <taxon>Dothideomycetes</taxon>
        <taxon>Pleosporomycetidae</taxon>
        <taxon>Pleosporales</taxon>
        <taxon>Lophiotremataceae</taxon>
        <taxon>Lophiotrema</taxon>
    </lineage>
</organism>
<evidence type="ECO:0000313" key="9">
    <source>
        <dbReference type="EMBL" id="KAF2109615.1"/>
    </source>
</evidence>
<feature type="transmembrane region" description="Helical" evidence="7">
    <location>
        <begin position="174"/>
        <end position="197"/>
    </location>
</feature>
<dbReference type="Pfam" id="PF07690">
    <property type="entry name" value="MFS_1"/>
    <property type="match status" value="1"/>
</dbReference>
<dbReference type="GO" id="GO:0022857">
    <property type="term" value="F:transmembrane transporter activity"/>
    <property type="evidence" value="ECO:0007669"/>
    <property type="project" value="InterPro"/>
</dbReference>
<dbReference type="CDD" id="cd17502">
    <property type="entry name" value="MFS_Azr1_MDR_like"/>
    <property type="match status" value="1"/>
</dbReference>
<dbReference type="AlphaFoldDB" id="A0A6A5YR54"/>
<evidence type="ECO:0000259" key="8">
    <source>
        <dbReference type="PROSITE" id="PS50850"/>
    </source>
</evidence>
<dbReference type="PANTHER" id="PTHR23501:SF177">
    <property type="entry name" value="MAJOR FACILITATOR SUPERFAMILY (MFS) PROFILE DOMAIN-CONTAINING PROTEIN-RELATED"/>
    <property type="match status" value="1"/>
</dbReference>
<keyword evidence="4 7" id="KW-1133">Transmembrane helix</keyword>
<dbReference type="GO" id="GO:0005886">
    <property type="term" value="C:plasma membrane"/>
    <property type="evidence" value="ECO:0007669"/>
    <property type="project" value="TreeGrafter"/>
</dbReference>
<feature type="transmembrane region" description="Helical" evidence="7">
    <location>
        <begin position="119"/>
        <end position="139"/>
    </location>
</feature>
<evidence type="ECO:0000313" key="10">
    <source>
        <dbReference type="Proteomes" id="UP000799770"/>
    </source>
</evidence>
<reference evidence="9" key="1">
    <citation type="journal article" date="2020" name="Stud. Mycol.">
        <title>101 Dothideomycetes genomes: a test case for predicting lifestyles and emergence of pathogens.</title>
        <authorList>
            <person name="Haridas S."/>
            <person name="Albert R."/>
            <person name="Binder M."/>
            <person name="Bloem J."/>
            <person name="Labutti K."/>
            <person name="Salamov A."/>
            <person name="Andreopoulos B."/>
            <person name="Baker S."/>
            <person name="Barry K."/>
            <person name="Bills G."/>
            <person name="Bluhm B."/>
            <person name="Cannon C."/>
            <person name="Castanera R."/>
            <person name="Culley D."/>
            <person name="Daum C."/>
            <person name="Ezra D."/>
            <person name="Gonzalez J."/>
            <person name="Henrissat B."/>
            <person name="Kuo A."/>
            <person name="Liang C."/>
            <person name="Lipzen A."/>
            <person name="Lutzoni F."/>
            <person name="Magnuson J."/>
            <person name="Mondo S."/>
            <person name="Nolan M."/>
            <person name="Ohm R."/>
            <person name="Pangilinan J."/>
            <person name="Park H.-J."/>
            <person name="Ramirez L."/>
            <person name="Alfaro M."/>
            <person name="Sun H."/>
            <person name="Tritt A."/>
            <person name="Yoshinaga Y."/>
            <person name="Zwiers L.-H."/>
            <person name="Turgeon B."/>
            <person name="Goodwin S."/>
            <person name="Spatafora J."/>
            <person name="Crous P."/>
            <person name="Grigoriev I."/>
        </authorList>
    </citation>
    <scope>NUCLEOTIDE SEQUENCE</scope>
    <source>
        <strain evidence="9">CBS 627.86</strain>
    </source>
</reference>
<keyword evidence="5 7" id="KW-0472">Membrane</keyword>
<proteinExistence type="predicted"/>
<evidence type="ECO:0000256" key="1">
    <source>
        <dbReference type="ARBA" id="ARBA00004141"/>
    </source>
</evidence>
<keyword evidence="2" id="KW-0813">Transport</keyword>
<dbReference type="InterPro" id="IPR011701">
    <property type="entry name" value="MFS"/>
</dbReference>
<feature type="transmembrane region" description="Helical" evidence="7">
    <location>
        <begin position="89"/>
        <end position="107"/>
    </location>
</feature>
<dbReference type="EMBL" id="ML977341">
    <property type="protein sequence ID" value="KAF2109615.1"/>
    <property type="molecule type" value="Genomic_DNA"/>
</dbReference>
<feature type="region of interest" description="Disordered" evidence="6">
    <location>
        <begin position="516"/>
        <end position="536"/>
    </location>
</feature>
<keyword evidence="3 7" id="KW-0812">Transmembrane</keyword>
<dbReference type="OrthoDB" id="10021397at2759"/>
<dbReference type="PROSITE" id="PS50850">
    <property type="entry name" value="MFS"/>
    <property type="match status" value="1"/>
</dbReference>
<feature type="transmembrane region" description="Helical" evidence="7">
    <location>
        <begin position="249"/>
        <end position="268"/>
    </location>
</feature>
<dbReference type="InterPro" id="IPR020846">
    <property type="entry name" value="MFS_dom"/>
</dbReference>
<feature type="transmembrane region" description="Helical" evidence="7">
    <location>
        <begin position="146"/>
        <end position="168"/>
    </location>
</feature>
<evidence type="ECO:0000256" key="6">
    <source>
        <dbReference type="SAM" id="MobiDB-lite"/>
    </source>
</evidence>
<feature type="transmembrane region" description="Helical" evidence="7">
    <location>
        <begin position="23"/>
        <end position="47"/>
    </location>
</feature>
<feature type="transmembrane region" description="Helical" evidence="7">
    <location>
        <begin position="328"/>
        <end position="347"/>
    </location>
</feature>
<comment type="subcellular location">
    <subcellularLocation>
        <location evidence="1">Membrane</location>
        <topology evidence="1">Multi-pass membrane protein</topology>
    </subcellularLocation>
</comment>
<evidence type="ECO:0000256" key="4">
    <source>
        <dbReference type="ARBA" id="ARBA00022989"/>
    </source>
</evidence>
<feature type="transmembrane region" description="Helical" evidence="7">
    <location>
        <begin position="413"/>
        <end position="432"/>
    </location>
</feature>
<feature type="transmembrane region" description="Helical" evidence="7">
    <location>
        <begin position="354"/>
        <end position="373"/>
    </location>
</feature>
<accession>A0A6A5YR54</accession>
<dbReference type="InterPro" id="IPR036259">
    <property type="entry name" value="MFS_trans_sf"/>
</dbReference>